<dbReference type="InterPro" id="IPR051806">
    <property type="entry name" value="HAD-like_SPP"/>
</dbReference>
<dbReference type="InterPro" id="IPR023214">
    <property type="entry name" value="HAD_sf"/>
</dbReference>
<dbReference type="GO" id="GO:0050308">
    <property type="term" value="F:sugar-phosphatase activity"/>
    <property type="evidence" value="ECO:0007669"/>
    <property type="project" value="UniProtKB-EC"/>
</dbReference>
<dbReference type="Gene3D" id="1.10.150.240">
    <property type="entry name" value="Putative phosphatase, domain 2"/>
    <property type="match status" value="1"/>
</dbReference>
<protein>
    <submittedName>
        <fullName evidence="1">Sugar-phosphatase</fullName>
        <ecNumber evidence="1">3.1.3.23</ecNumber>
    </submittedName>
</protein>
<accession>A0A7Z0DUS4</accession>
<name>A0A7Z0DUS4_RHILE</name>
<evidence type="ECO:0000313" key="1">
    <source>
        <dbReference type="EMBL" id="NYJ09747.1"/>
    </source>
</evidence>
<dbReference type="Gene3D" id="3.40.50.1000">
    <property type="entry name" value="HAD superfamily/HAD-like"/>
    <property type="match status" value="1"/>
</dbReference>
<proteinExistence type="predicted"/>
<dbReference type="RefSeq" id="WP_179610693.1">
    <property type="nucleotide sequence ID" value="NZ_JACBZV010000001.1"/>
</dbReference>
<dbReference type="EC" id="3.1.3.23" evidence="1"/>
<evidence type="ECO:0000313" key="2">
    <source>
        <dbReference type="Proteomes" id="UP000535276"/>
    </source>
</evidence>
<dbReference type="SFLD" id="SFLDG01129">
    <property type="entry name" value="C1.5:_HAD__Beta-PGM__Phosphata"/>
    <property type="match status" value="1"/>
</dbReference>
<dbReference type="PRINTS" id="PR00413">
    <property type="entry name" value="HADHALOGNASE"/>
</dbReference>
<keyword evidence="1" id="KW-0378">Hydrolase</keyword>
<organism evidence="1 2">
    <name type="scientific">Rhizobium leguminosarum</name>
    <dbReference type="NCBI Taxonomy" id="384"/>
    <lineage>
        <taxon>Bacteria</taxon>
        <taxon>Pseudomonadati</taxon>
        <taxon>Pseudomonadota</taxon>
        <taxon>Alphaproteobacteria</taxon>
        <taxon>Hyphomicrobiales</taxon>
        <taxon>Rhizobiaceae</taxon>
        <taxon>Rhizobium/Agrobacterium group</taxon>
        <taxon>Rhizobium</taxon>
    </lineage>
</organism>
<dbReference type="NCBIfam" id="TIGR01509">
    <property type="entry name" value="HAD-SF-IA-v3"/>
    <property type="match status" value="1"/>
</dbReference>
<dbReference type="InterPro" id="IPR023198">
    <property type="entry name" value="PGP-like_dom2"/>
</dbReference>
<dbReference type="PANTHER" id="PTHR43481">
    <property type="entry name" value="FRUCTOSE-1-PHOSPHATE PHOSPHATASE"/>
    <property type="match status" value="1"/>
</dbReference>
<dbReference type="CDD" id="cd07527">
    <property type="entry name" value="HAD_ScGPP-like"/>
    <property type="match status" value="1"/>
</dbReference>
<sequence length="226" mass="24363">MSQPMPCGFEKPYAAFLFDMDGTILNSIRAAERVWSDWARRQGLDVADFLPKMHGSRGVDTIARLNLPGVDPEHEARLVTEAEIADVGDVVAISGAAAFLSSLPPDRWAIVTSSPLRLARRRLEAAGLSLPKFMVTAEDVKVGKPDPQCYILGAERLGVSPRDCLVFEDVAAGILAGEAAGADVMVVTATHHDKMDTPHPTLSSYDEISVRISVDHKMFIVPKAAG</sequence>
<dbReference type="PROSITE" id="PS01228">
    <property type="entry name" value="COF_1"/>
    <property type="match status" value="1"/>
</dbReference>
<gene>
    <name evidence="1" type="ORF">GGI64_000766</name>
</gene>
<comment type="caution">
    <text evidence="1">The sequence shown here is derived from an EMBL/GenBank/DDBJ whole genome shotgun (WGS) entry which is preliminary data.</text>
</comment>
<dbReference type="AlphaFoldDB" id="A0A7Z0DUS4"/>
<dbReference type="SUPFAM" id="SSF56784">
    <property type="entry name" value="HAD-like"/>
    <property type="match status" value="1"/>
</dbReference>
<dbReference type="InterPro" id="IPR036412">
    <property type="entry name" value="HAD-like_sf"/>
</dbReference>
<dbReference type="Pfam" id="PF00702">
    <property type="entry name" value="Hydrolase"/>
    <property type="match status" value="1"/>
</dbReference>
<dbReference type="Proteomes" id="UP000535276">
    <property type="component" value="Unassembled WGS sequence"/>
</dbReference>
<dbReference type="SFLD" id="SFLDS00003">
    <property type="entry name" value="Haloacid_Dehalogenase"/>
    <property type="match status" value="1"/>
</dbReference>
<reference evidence="1 2" key="1">
    <citation type="submission" date="2020-07" db="EMBL/GenBank/DDBJ databases">
        <title>Genomic Encyclopedia of Type Strains, Phase IV (KMG-V): Genome sequencing to study the core and pangenomes of soil and plant-associated prokaryotes.</title>
        <authorList>
            <person name="Whitman W."/>
        </authorList>
    </citation>
    <scope>NUCLEOTIDE SEQUENCE [LARGE SCALE GENOMIC DNA]</scope>
    <source>
        <strain evidence="1 2">SEMIA 4052</strain>
    </source>
</reference>
<dbReference type="EMBL" id="JACBZV010000001">
    <property type="protein sequence ID" value="NYJ09747.1"/>
    <property type="molecule type" value="Genomic_DNA"/>
</dbReference>
<dbReference type="InterPro" id="IPR006439">
    <property type="entry name" value="HAD-SF_hydro_IA"/>
</dbReference>
<dbReference type="PANTHER" id="PTHR43481:SF4">
    <property type="entry name" value="GLYCEROL-1-PHOSPHATE PHOSPHOHYDROLASE 1-RELATED"/>
    <property type="match status" value="1"/>
</dbReference>